<sequence length="537" mass="58195">MKFIATFIFLYTFWPSGCLGALRSAPSNDLALCLNVGNPDTRRTSVLVDTTDGVSRTKVTPDGNHYFGEVTEGPKYVWVGGPEEMGTDVNLYHKTGHSELLSVLVKGDGGDVLLCYEKVGGKWTLVDGTDFGNKLALLKLLPKGLVLREEEDVASPSDPQTVDVSNKFNGKTFVMECSDAGVDSATYTTKGNAYITQLTDGGKSLWNGGPGERCHSFQFTSKNSTKLLSVCVLFGGKASYKYFLKGDDATLPLLSEEFRDKLVTAFGVDRESFPSTGPSVTVDANVVGENGNVSEPEKERDEQVENDEGQKEDEEEKVGGPEEANLAPVQESGLDSPKVEASDNLKEPSTELAHPKHRVAVIGSPTVFEEIGDPFSDCDSSEDLEESTCVLGYEPSLGTLKGKESELWKDILETEEKLNVPEGNAEPYEDRLEEEGPSASEILEMLENKLLELEEESEMKDNNAGDEEEPLSFNPAGQEEAKHVETNNSEKPDTNRDNSPGKEPNPNAAAAKPTATASFTKSSIFTLLLVCSATTLL</sequence>
<feature type="compositionally biased region" description="Basic and acidic residues" evidence="1">
    <location>
        <begin position="479"/>
        <end position="500"/>
    </location>
</feature>
<dbReference type="InterPro" id="IPR007480">
    <property type="entry name" value="DUF529"/>
</dbReference>
<keyword evidence="2" id="KW-0732">Signal</keyword>
<feature type="compositionally biased region" description="Basic and acidic residues" evidence="1">
    <location>
        <begin position="337"/>
        <end position="349"/>
    </location>
</feature>
<dbReference type="GeneID" id="15803608"/>
<evidence type="ECO:0000256" key="1">
    <source>
        <dbReference type="SAM" id="MobiDB-lite"/>
    </source>
</evidence>
<feature type="compositionally biased region" description="Acidic residues" evidence="1">
    <location>
        <begin position="304"/>
        <end position="316"/>
    </location>
</feature>
<evidence type="ECO:0000313" key="4">
    <source>
        <dbReference type="Proteomes" id="UP000031512"/>
    </source>
</evidence>
<dbReference type="RefSeq" id="XP_004829034.1">
    <property type="nucleotide sequence ID" value="XM_004828977.1"/>
</dbReference>
<feature type="signal peptide" evidence="2">
    <location>
        <begin position="1"/>
        <end position="20"/>
    </location>
</feature>
<keyword evidence="4" id="KW-1185">Reference proteome</keyword>
<protein>
    <submittedName>
        <fullName evidence="3">Signal peptide-containing protein</fullName>
    </submittedName>
</protein>
<dbReference type="KEGG" id="beq:BEWA_022160"/>
<feature type="region of interest" description="Disordered" evidence="1">
    <location>
        <begin position="413"/>
        <end position="517"/>
    </location>
</feature>
<feature type="compositionally biased region" description="Acidic residues" evidence="1">
    <location>
        <begin position="453"/>
        <end position="470"/>
    </location>
</feature>
<gene>
    <name evidence="3" type="ORF">BEWA_022160</name>
</gene>
<evidence type="ECO:0000256" key="2">
    <source>
        <dbReference type="SAM" id="SignalP"/>
    </source>
</evidence>
<dbReference type="AlphaFoldDB" id="L0AVV6"/>
<reference evidence="3 4" key="1">
    <citation type="journal article" date="2012" name="BMC Genomics">
        <title>Comparative genomic analysis and phylogenetic position of Theileria equi.</title>
        <authorList>
            <person name="Kappmeyer L.S."/>
            <person name="Thiagarajan M."/>
            <person name="Herndon D.R."/>
            <person name="Ramsay J.D."/>
            <person name="Caler E."/>
            <person name="Djikeng A."/>
            <person name="Gillespie J.J."/>
            <person name="Lau A.O."/>
            <person name="Roalson E.H."/>
            <person name="Silva J.C."/>
            <person name="Silva M.G."/>
            <person name="Suarez C.E."/>
            <person name="Ueti M.W."/>
            <person name="Nene V.M."/>
            <person name="Mealey R.H."/>
            <person name="Knowles D.P."/>
            <person name="Brayton K.A."/>
        </authorList>
    </citation>
    <scope>NUCLEOTIDE SEQUENCE [LARGE SCALE GENOMIC DNA]</scope>
    <source>
        <strain evidence="3 4">WA</strain>
    </source>
</reference>
<organism evidence="3 4">
    <name type="scientific">Theileria equi strain WA</name>
    <dbReference type="NCBI Taxonomy" id="1537102"/>
    <lineage>
        <taxon>Eukaryota</taxon>
        <taxon>Sar</taxon>
        <taxon>Alveolata</taxon>
        <taxon>Apicomplexa</taxon>
        <taxon>Aconoidasida</taxon>
        <taxon>Piroplasmida</taxon>
        <taxon>Theileriidae</taxon>
        <taxon>Theileria</taxon>
    </lineage>
</organism>
<accession>L0AVV6</accession>
<proteinExistence type="predicted"/>
<feature type="region of interest" description="Disordered" evidence="1">
    <location>
        <begin position="273"/>
        <end position="358"/>
    </location>
</feature>
<evidence type="ECO:0000313" key="3">
    <source>
        <dbReference type="EMBL" id="AFZ79368.1"/>
    </source>
</evidence>
<feature type="chain" id="PRO_5003939267" evidence="2">
    <location>
        <begin position="21"/>
        <end position="537"/>
    </location>
</feature>
<feature type="compositionally biased region" description="Low complexity" evidence="1">
    <location>
        <begin position="504"/>
        <end position="517"/>
    </location>
</feature>
<dbReference type="Proteomes" id="UP000031512">
    <property type="component" value="Chromosome 1"/>
</dbReference>
<dbReference type="Pfam" id="PF04385">
    <property type="entry name" value="FAINT"/>
    <property type="match status" value="1"/>
</dbReference>
<dbReference type="EMBL" id="CP001669">
    <property type="protein sequence ID" value="AFZ79368.1"/>
    <property type="molecule type" value="Genomic_DNA"/>
</dbReference>
<name>L0AVV6_THEEQ</name>
<dbReference type="VEuPathDB" id="PiroplasmaDB:BEWA_022160"/>